<keyword evidence="7" id="KW-1015">Disulfide bond</keyword>
<evidence type="ECO:0000256" key="5">
    <source>
        <dbReference type="ARBA" id="ARBA00022777"/>
    </source>
</evidence>
<dbReference type="SUPFAM" id="SSF51110">
    <property type="entry name" value="alpha-D-mannose-specific plant lectins"/>
    <property type="match status" value="1"/>
</dbReference>
<dbReference type="Gene3D" id="3.30.200.20">
    <property type="entry name" value="Phosphorylase Kinase, domain 1"/>
    <property type="match status" value="1"/>
</dbReference>
<dbReference type="Gene3D" id="1.10.510.10">
    <property type="entry name" value="Transferase(Phosphotransferase) domain 1"/>
    <property type="match status" value="1"/>
</dbReference>
<feature type="domain" description="Protein kinase" evidence="10">
    <location>
        <begin position="713"/>
        <end position="974"/>
    </location>
</feature>
<evidence type="ECO:0000256" key="6">
    <source>
        <dbReference type="ARBA" id="ARBA00022840"/>
    </source>
</evidence>
<dbReference type="FunFam" id="3.30.200.20:FF:000178">
    <property type="entry name" value="serine/threonine-protein kinase PBS1-like"/>
    <property type="match status" value="1"/>
</dbReference>
<evidence type="ECO:0000256" key="7">
    <source>
        <dbReference type="ARBA" id="ARBA00023157"/>
    </source>
</evidence>
<evidence type="ECO:0000256" key="9">
    <source>
        <dbReference type="PROSITE-ProRule" id="PRU10141"/>
    </source>
</evidence>
<keyword evidence="6 9" id="KW-0067">ATP-binding</keyword>
<dbReference type="AlphaFoldDB" id="A0A2N9GNM4"/>
<evidence type="ECO:0000259" key="10">
    <source>
        <dbReference type="PROSITE" id="PS50011"/>
    </source>
</evidence>
<evidence type="ECO:0000256" key="1">
    <source>
        <dbReference type="ARBA" id="ARBA00022536"/>
    </source>
</evidence>
<keyword evidence="2" id="KW-0808">Transferase</keyword>
<dbReference type="PROSITE" id="PS00107">
    <property type="entry name" value="PROTEIN_KINASE_ATP"/>
    <property type="match status" value="1"/>
</dbReference>
<evidence type="ECO:0000256" key="4">
    <source>
        <dbReference type="ARBA" id="ARBA00022741"/>
    </source>
</evidence>
<dbReference type="InterPro" id="IPR001480">
    <property type="entry name" value="Bulb-type_lectin_dom"/>
</dbReference>
<dbReference type="Pfam" id="PF13966">
    <property type="entry name" value="zf-RVT"/>
    <property type="match status" value="1"/>
</dbReference>
<accession>A0A2N9GNM4</accession>
<organism evidence="12">
    <name type="scientific">Fagus sylvatica</name>
    <name type="common">Beechnut</name>
    <dbReference type="NCBI Taxonomy" id="28930"/>
    <lineage>
        <taxon>Eukaryota</taxon>
        <taxon>Viridiplantae</taxon>
        <taxon>Streptophyta</taxon>
        <taxon>Embryophyta</taxon>
        <taxon>Tracheophyta</taxon>
        <taxon>Spermatophyta</taxon>
        <taxon>Magnoliopsida</taxon>
        <taxon>eudicotyledons</taxon>
        <taxon>Gunneridae</taxon>
        <taxon>Pentapetalae</taxon>
        <taxon>rosids</taxon>
        <taxon>fabids</taxon>
        <taxon>Fagales</taxon>
        <taxon>Fagaceae</taxon>
        <taxon>Fagus</taxon>
    </lineage>
</organism>
<reference evidence="12" key="1">
    <citation type="submission" date="2018-02" db="EMBL/GenBank/DDBJ databases">
        <authorList>
            <person name="Cohen D.B."/>
            <person name="Kent A.D."/>
        </authorList>
    </citation>
    <scope>NUCLEOTIDE SEQUENCE</scope>
</reference>
<dbReference type="InterPro" id="IPR008271">
    <property type="entry name" value="Ser/Thr_kinase_AS"/>
</dbReference>
<dbReference type="InterPro" id="IPR011009">
    <property type="entry name" value="Kinase-like_dom_sf"/>
</dbReference>
<dbReference type="SMART" id="SM00220">
    <property type="entry name" value="S_TKc"/>
    <property type="match status" value="1"/>
</dbReference>
<name>A0A2N9GNM4_FAGSY</name>
<dbReference type="Pfam" id="PF00069">
    <property type="entry name" value="Pkinase"/>
    <property type="match status" value="1"/>
</dbReference>
<keyword evidence="5" id="KW-0418">Kinase</keyword>
<dbReference type="PANTHER" id="PTHR47976">
    <property type="entry name" value="G-TYPE LECTIN S-RECEPTOR-LIKE SERINE/THREONINE-PROTEIN KINASE SD2-5"/>
    <property type="match status" value="1"/>
</dbReference>
<keyword evidence="4 9" id="KW-0547">Nucleotide-binding</keyword>
<keyword evidence="1" id="KW-0245">EGF-like domain</keyword>
<dbReference type="PANTHER" id="PTHR47976:SF60">
    <property type="entry name" value="RECEPTOR-LIKE SERINE_THREONINE-PROTEIN KINASE"/>
    <property type="match status" value="1"/>
</dbReference>
<feature type="domain" description="Bulb-type lectin" evidence="11">
    <location>
        <begin position="442"/>
        <end position="558"/>
    </location>
</feature>
<dbReference type="PROSITE" id="PS50011">
    <property type="entry name" value="PROTEIN_KINASE_DOM"/>
    <property type="match status" value="1"/>
</dbReference>
<dbReference type="CDD" id="cd14066">
    <property type="entry name" value="STKc_IRAK"/>
    <property type="match status" value="1"/>
</dbReference>
<evidence type="ECO:0000259" key="11">
    <source>
        <dbReference type="PROSITE" id="PS50927"/>
    </source>
</evidence>
<dbReference type="InterPro" id="IPR036426">
    <property type="entry name" value="Bulb-type_lectin_dom_sf"/>
</dbReference>
<dbReference type="InterPro" id="IPR017441">
    <property type="entry name" value="Protein_kinase_ATP_BS"/>
</dbReference>
<gene>
    <name evidence="12" type="ORF">FSB_LOCUS31949</name>
</gene>
<dbReference type="EMBL" id="OIVN01002489">
    <property type="protein sequence ID" value="SPD04067.1"/>
    <property type="molecule type" value="Genomic_DNA"/>
</dbReference>
<evidence type="ECO:0008006" key="13">
    <source>
        <dbReference type="Google" id="ProtNLM"/>
    </source>
</evidence>
<feature type="binding site" evidence="9">
    <location>
        <position position="742"/>
    </location>
    <ligand>
        <name>ATP</name>
        <dbReference type="ChEBI" id="CHEBI:30616"/>
    </ligand>
</feature>
<evidence type="ECO:0000256" key="2">
    <source>
        <dbReference type="ARBA" id="ARBA00022679"/>
    </source>
</evidence>
<dbReference type="InterPro" id="IPR000719">
    <property type="entry name" value="Prot_kinase_dom"/>
</dbReference>
<dbReference type="PROSITE" id="PS50927">
    <property type="entry name" value="BULB_LECTIN"/>
    <property type="match status" value="1"/>
</dbReference>
<keyword evidence="8" id="KW-0325">Glycoprotein</keyword>
<keyword evidence="3" id="KW-0732">Signal</keyword>
<dbReference type="PROSITE" id="PS00108">
    <property type="entry name" value="PROTEIN_KINASE_ST"/>
    <property type="match status" value="1"/>
</dbReference>
<proteinExistence type="predicted"/>
<evidence type="ECO:0000313" key="12">
    <source>
        <dbReference type="EMBL" id="SPD04067.1"/>
    </source>
</evidence>
<dbReference type="SMART" id="SM00108">
    <property type="entry name" value="B_lectin"/>
    <property type="match status" value="1"/>
</dbReference>
<sequence>MALPVYTFSSSDVPNTICDKLDASIRRFWWNPNRESGKFLAWKAWDRLCVPKALGGLGFWCAKQFNAALLAKLTWMIVSGRESPCMNALRSKYKVVEDWINREPLKNSSHTWRAIERLKPIIRKGACFIIGDAWRIGVLEEMFDQVSVSAIMRISLPLVPRPDELAWVADSKGVFSVKSVLLLLQNHTWPAAPDPIWKKLWKCRMHERLRTLVWRIGSGVLSTNLNFFTRMAKGDPCCPLCKVEVESVAHLFFKCSETKMFWFGTCWGIRPDMFVVNEDIDVVKLVVDPPIPFSVSGMVKQNLELAAVQIALTLEAIWKFRNQLVHQSKLENPFVSIKALECRIMEHVQCVWSETNLVNTKALNWCPPPCGILKINVDAAILIDSAMIALLRYCGLVQIAKVENWDAVCFESDSKLVVECLQSLVSFWSIAGICENVKYLAADFSPNFTSSNFGIFLLSQNGTFKATIDARPLSSYFYFSIVHAGSNAIIWTANRNAPMSNSDKLSLTVNGLTVTNQAGKELWSTPPLNSEVAAMQLSETGNLVLVDNEDLSVGDYRLEVTDMDVVLQWNRMSYWKLSMDPKAFKNSNEAVSLMVMNDTGLYLLGSDGSTVVIHVVLSDPLGFRIGKEIGLCTRKPLGGTCSCPPGFRSQISGGNCVPMNSSLSLPSACNATRDGSQLNSSISYLRLGPELEMISIPGLPRRFAYEELAAATENFKTHIGSGGFGTVYKGTLTDQTVVAVKKITNLGVQGNREFCTEISIIGNIHHVNLVRLKGFCAQGRQRFLVLEYMNRGSLDSILFGNGPVLEWQERVETALGTARGLAYLHSGCEQRIIHCDVKPENILLHDNLQVKIFDFGILKLLSREQSTFYTALRGTRGYLAPEWLTGSLISDKADVYSYGMVLLEIVTGRKNCSFQTHSHITEKRYMEVADPRLEGGVTSEEVEKLVRIALCCVHQDPALRPTMANIVGMLEGGLPLSESRVEPLNFLQAYGQRFTETLRMQGSNEQNELG</sequence>
<dbReference type="InterPro" id="IPR051343">
    <property type="entry name" value="G-type_lectin_kinases/EP1-like"/>
</dbReference>
<dbReference type="FunFam" id="1.10.510.10:FF:000537">
    <property type="entry name" value="Putative receptor-like protein kinase"/>
    <property type="match status" value="1"/>
</dbReference>
<dbReference type="GO" id="GO:0005524">
    <property type="term" value="F:ATP binding"/>
    <property type="evidence" value="ECO:0007669"/>
    <property type="project" value="UniProtKB-UniRule"/>
</dbReference>
<protein>
    <recommendedName>
        <fullName evidence="13">Protein kinase domain-containing protein</fullName>
    </recommendedName>
</protein>
<evidence type="ECO:0000256" key="3">
    <source>
        <dbReference type="ARBA" id="ARBA00022729"/>
    </source>
</evidence>
<dbReference type="SUPFAM" id="SSF56112">
    <property type="entry name" value="Protein kinase-like (PK-like)"/>
    <property type="match status" value="1"/>
</dbReference>
<evidence type="ECO:0000256" key="8">
    <source>
        <dbReference type="ARBA" id="ARBA00023180"/>
    </source>
</evidence>
<dbReference type="Gene3D" id="2.90.10.30">
    <property type="match status" value="1"/>
</dbReference>
<dbReference type="InterPro" id="IPR026960">
    <property type="entry name" value="RVT-Znf"/>
</dbReference>
<dbReference type="GO" id="GO:0004672">
    <property type="term" value="F:protein kinase activity"/>
    <property type="evidence" value="ECO:0007669"/>
    <property type="project" value="InterPro"/>
</dbReference>